<evidence type="ECO:0000256" key="4">
    <source>
        <dbReference type="ARBA" id="ARBA00023008"/>
    </source>
</evidence>
<dbReference type="InterPro" id="IPR008972">
    <property type="entry name" value="Cupredoxin"/>
</dbReference>
<evidence type="ECO:0000313" key="8">
    <source>
        <dbReference type="EMBL" id="KAK8012590.1"/>
    </source>
</evidence>
<dbReference type="InterPro" id="IPR011706">
    <property type="entry name" value="Cu-oxidase_C"/>
</dbReference>
<dbReference type="InterPro" id="IPR033138">
    <property type="entry name" value="Cu_oxidase_CS"/>
</dbReference>
<feature type="domain" description="Plastocyanin-like" evidence="5">
    <location>
        <begin position="250"/>
        <end position="383"/>
    </location>
</feature>
<dbReference type="Pfam" id="PF07731">
    <property type="entry name" value="Cu-oxidase_2"/>
    <property type="match status" value="1"/>
</dbReference>
<feature type="domain" description="Plastocyanin-like" evidence="6">
    <location>
        <begin position="577"/>
        <end position="662"/>
    </location>
</feature>
<reference evidence="8 9" key="1">
    <citation type="submission" date="2023-01" db="EMBL/GenBank/DDBJ databases">
        <title>Analysis of 21 Apiospora genomes using comparative genomics revels a genus with tremendous synthesis potential of carbohydrate active enzymes and secondary metabolites.</title>
        <authorList>
            <person name="Sorensen T."/>
        </authorList>
    </citation>
    <scope>NUCLEOTIDE SEQUENCE [LARGE SCALE GENOMIC DNA]</scope>
    <source>
        <strain evidence="8 9">CBS 20057</strain>
    </source>
</reference>
<evidence type="ECO:0000313" key="9">
    <source>
        <dbReference type="Proteomes" id="UP001396898"/>
    </source>
</evidence>
<evidence type="ECO:0000256" key="3">
    <source>
        <dbReference type="ARBA" id="ARBA00023002"/>
    </source>
</evidence>
<evidence type="ECO:0000259" key="7">
    <source>
        <dbReference type="Pfam" id="PF07732"/>
    </source>
</evidence>
<protein>
    <recommendedName>
        <fullName evidence="10">Laccase</fullName>
    </recommendedName>
</protein>
<keyword evidence="3" id="KW-0560">Oxidoreductase</keyword>
<dbReference type="InterPro" id="IPR011707">
    <property type="entry name" value="Cu-oxidase-like_N"/>
</dbReference>
<dbReference type="InterPro" id="IPR002355">
    <property type="entry name" value="Cu_oxidase_Cu_BS"/>
</dbReference>
<gene>
    <name evidence="8" type="ORF">PG991_009965</name>
</gene>
<feature type="domain" description="Plastocyanin-like" evidence="7">
    <location>
        <begin position="126"/>
        <end position="240"/>
    </location>
</feature>
<evidence type="ECO:0000256" key="2">
    <source>
        <dbReference type="ARBA" id="ARBA00022723"/>
    </source>
</evidence>
<dbReference type="SUPFAM" id="SSF49503">
    <property type="entry name" value="Cupredoxins"/>
    <property type="match status" value="3"/>
</dbReference>
<keyword evidence="9" id="KW-1185">Reference proteome</keyword>
<dbReference type="InterPro" id="IPR001117">
    <property type="entry name" value="Cu-oxidase_2nd"/>
</dbReference>
<organism evidence="8 9">
    <name type="scientific">Apiospora marii</name>
    <dbReference type="NCBI Taxonomy" id="335849"/>
    <lineage>
        <taxon>Eukaryota</taxon>
        <taxon>Fungi</taxon>
        <taxon>Dikarya</taxon>
        <taxon>Ascomycota</taxon>
        <taxon>Pezizomycotina</taxon>
        <taxon>Sordariomycetes</taxon>
        <taxon>Xylariomycetidae</taxon>
        <taxon>Amphisphaeriales</taxon>
        <taxon>Apiosporaceae</taxon>
        <taxon>Apiospora</taxon>
    </lineage>
</organism>
<dbReference type="PANTHER" id="PTHR11709">
    <property type="entry name" value="MULTI-COPPER OXIDASE"/>
    <property type="match status" value="1"/>
</dbReference>
<accession>A0ABR1RIB8</accession>
<dbReference type="PROSITE" id="PS00080">
    <property type="entry name" value="MULTICOPPER_OXIDASE2"/>
    <property type="match status" value="1"/>
</dbReference>
<keyword evidence="2" id="KW-0479">Metal-binding</keyword>
<dbReference type="PANTHER" id="PTHR11709:SF71">
    <property type="entry name" value="OXIDOREDUCTASE TPCJ"/>
    <property type="match status" value="1"/>
</dbReference>
<dbReference type="Pfam" id="PF07732">
    <property type="entry name" value="Cu-oxidase_3"/>
    <property type="match status" value="1"/>
</dbReference>
<name>A0ABR1RIB8_9PEZI</name>
<dbReference type="Pfam" id="PF00394">
    <property type="entry name" value="Cu-oxidase"/>
    <property type="match status" value="1"/>
</dbReference>
<dbReference type="Proteomes" id="UP001396898">
    <property type="component" value="Unassembled WGS sequence"/>
</dbReference>
<keyword evidence="4" id="KW-0186">Copper</keyword>
<evidence type="ECO:0008006" key="10">
    <source>
        <dbReference type="Google" id="ProtNLM"/>
    </source>
</evidence>
<dbReference type="InterPro" id="IPR045087">
    <property type="entry name" value="Cu-oxidase_fam"/>
</dbReference>
<dbReference type="EMBL" id="JAQQWI010000015">
    <property type="protein sequence ID" value="KAK8012590.1"/>
    <property type="molecule type" value="Genomic_DNA"/>
</dbReference>
<dbReference type="CDD" id="cd13854">
    <property type="entry name" value="CuRO_1_MaLCC_like"/>
    <property type="match status" value="1"/>
</dbReference>
<proteinExistence type="inferred from homology"/>
<evidence type="ECO:0000256" key="1">
    <source>
        <dbReference type="ARBA" id="ARBA00010609"/>
    </source>
</evidence>
<dbReference type="CDD" id="cd13880">
    <property type="entry name" value="CuRO_2_MaLCC_like"/>
    <property type="match status" value="1"/>
</dbReference>
<sequence length="699" mass="78370">MGWFKVTLEFVLQVTQLNPFSAVIIDQQDAAQKPLRLPKPGQHGPSSPSIPGVDVHPKAAFECHYPELEAKGWEQCNTETSRDCWIRDPTASAPSFTQYDVRTNYETLKNTPKGITREYWLDVTENSDLKPDGVEKTLGKYLNGTYPGPLIEACWGDDIVIHVTNKIQENGTTIHWHGIRQLGTNEMDGVNGVTQCPIALDDTFTYRFKAMQYGHTWYHSHYSSQYPDGVAGPLVIHGPSSADWDIDLGPMMISDWVHETAFVAYEKEMTTNPADPPPATDSIVVNGIGHYNGSMEGPYYETLLTPGKNHTLKLINGAVGSSFVFRIDDHPLTVIANDLVPVEPFTVDELFIGIGQRYTVIVEGKSDTSKDYWIRTQPAANCAFFGLPTDPATPIVDERTAIVRYDSSRTDLPTNTTGPPGNRCEDVDPAKLNPIVPWCVDQHPQNNVTRDTFEAGKPANQTIFGPPGAPYVHWVLGDEPMWLNFDKPTILNIDESIHNPHYRVVEGTATHPIGLESPYLLLLPRLTFDGREIRHRFHLRDSRIFRSNQYVSTPLFGGIRPPFRLCLLTYSRSGRHHSPHPMHLHGSDFVVLGQGNTTWNETTSPEQWFRYDNPPRRDTALLPAGGFLAMAFRPDNPGAWLLHCHIAWHASSGLALQLLVRPSGIPKFPRDHEVRRGCKKWVDSALWQQIKGKQDDSGI</sequence>
<dbReference type="PROSITE" id="PS00079">
    <property type="entry name" value="MULTICOPPER_OXIDASE1"/>
    <property type="match status" value="1"/>
</dbReference>
<evidence type="ECO:0000259" key="6">
    <source>
        <dbReference type="Pfam" id="PF07731"/>
    </source>
</evidence>
<evidence type="ECO:0000259" key="5">
    <source>
        <dbReference type="Pfam" id="PF00394"/>
    </source>
</evidence>
<comment type="caution">
    <text evidence="8">The sequence shown here is derived from an EMBL/GenBank/DDBJ whole genome shotgun (WGS) entry which is preliminary data.</text>
</comment>
<dbReference type="Gene3D" id="2.60.40.420">
    <property type="entry name" value="Cupredoxins - blue copper proteins"/>
    <property type="match status" value="3"/>
</dbReference>
<comment type="similarity">
    <text evidence="1">Belongs to the multicopper oxidase family.</text>
</comment>